<evidence type="ECO:0000313" key="3">
    <source>
        <dbReference type="Proteomes" id="UP001152797"/>
    </source>
</evidence>
<dbReference type="EMBL" id="CAMXCT010002258">
    <property type="protein sequence ID" value="CAI3996889.1"/>
    <property type="molecule type" value="Genomic_DNA"/>
</dbReference>
<organism evidence="1">
    <name type="scientific">Cladocopium goreaui</name>
    <dbReference type="NCBI Taxonomy" id="2562237"/>
    <lineage>
        <taxon>Eukaryota</taxon>
        <taxon>Sar</taxon>
        <taxon>Alveolata</taxon>
        <taxon>Dinophyceae</taxon>
        <taxon>Suessiales</taxon>
        <taxon>Symbiodiniaceae</taxon>
        <taxon>Cladocopium</taxon>
    </lineage>
</organism>
<reference evidence="2 3" key="2">
    <citation type="submission" date="2024-05" db="EMBL/GenBank/DDBJ databases">
        <authorList>
            <person name="Chen Y."/>
            <person name="Shah S."/>
            <person name="Dougan E. K."/>
            <person name="Thang M."/>
            <person name="Chan C."/>
        </authorList>
    </citation>
    <scope>NUCLEOTIDE SEQUENCE [LARGE SCALE GENOMIC DNA]</scope>
</reference>
<dbReference type="EMBL" id="CAMXCT020002258">
    <property type="protein sequence ID" value="CAL1150264.1"/>
    <property type="molecule type" value="Genomic_DNA"/>
</dbReference>
<gene>
    <name evidence="1" type="ORF">C1SCF055_LOCUS23322</name>
</gene>
<reference evidence="1" key="1">
    <citation type="submission" date="2022-10" db="EMBL/GenBank/DDBJ databases">
        <authorList>
            <person name="Chen Y."/>
            <person name="Dougan E. K."/>
            <person name="Chan C."/>
            <person name="Rhodes N."/>
            <person name="Thang M."/>
        </authorList>
    </citation>
    <scope>NUCLEOTIDE SEQUENCE</scope>
</reference>
<sequence length="135" mass="15195">MKCHPNLANLAGPCAQVVFTAPVSSKLTTAWELTDELLGKEEDGMEFDDYGGELGHMVQSLLGERNAEDGSWFWALFVYGSFTQEWLRAPSRVDSTDLDTFPHIAWVAFRTAAVDRREENERVMKLLGPKPMKES</sequence>
<keyword evidence="3" id="KW-1185">Reference proteome</keyword>
<accession>A0A9P1G0X5</accession>
<dbReference type="OrthoDB" id="422231at2759"/>
<proteinExistence type="predicted"/>
<dbReference type="AlphaFoldDB" id="A0A9P1G0X5"/>
<comment type="caution">
    <text evidence="1">The sequence shown here is derived from an EMBL/GenBank/DDBJ whole genome shotgun (WGS) entry which is preliminary data.</text>
</comment>
<name>A0A9P1G0X5_9DINO</name>
<dbReference type="EMBL" id="CAMXCT030002258">
    <property type="protein sequence ID" value="CAL4784201.1"/>
    <property type="molecule type" value="Genomic_DNA"/>
</dbReference>
<evidence type="ECO:0000313" key="1">
    <source>
        <dbReference type="EMBL" id="CAI3996889.1"/>
    </source>
</evidence>
<protein>
    <submittedName>
        <fullName evidence="2">Multidrug and toxin extrusion protein 2</fullName>
    </submittedName>
</protein>
<evidence type="ECO:0000313" key="2">
    <source>
        <dbReference type="EMBL" id="CAL4784201.1"/>
    </source>
</evidence>
<dbReference type="Proteomes" id="UP001152797">
    <property type="component" value="Unassembled WGS sequence"/>
</dbReference>